<keyword evidence="6" id="KW-1185">Reference proteome</keyword>
<accession>A0A8S9T5Q2</accession>
<keyword evidence="3" id="KW-0605">Phycobilisome</keyword>
<dbReference type="InterPro" id="IPR016024">
    <property type="entry name" value="ARM-type_fold"/>
</dbReference>
<protein>
    <submittedName>
        <fullName evidence="5">HEAT repeat domain-containing protein</fullName>
    </submittedName>
</protein>
<dbReference type="GO" id="GO:0016829">
    <property type="term" value="F:lyase activity"/>
    <property type="evidence" value="ECO:0007669"/>
    <property type="project" value="UniProtKB-KW"/>
</dbReference>
<reference evidence="5" key="1">
    <citation type="journal article" date="2015" name="Genome Announc.">
        <title>Draft Genome Sequence of Tolypothrix boutellei Strain VB521301.</title>
        <authorList>
            <person name="Chandrababunaidu M.M."/>
            <person name="Singh D."/>
            <person name="Sen D."/>
            <person name="Bhan S."/>
            <person name="Das S."/>
            <person name="Gupta A."/>
            <person name="Adhikary S.P."/>
            <person name="Tripathy S."/>
        </authorList>
    </citation>
    <scope>NUCLEOTIDE SEQUENCE</scope>
    <source>
        <strain evidence="5">VB521301</strain>
    </source>
</reference>
<evidence type="ECO:0000313" key="6">
    <source>
        <dbReference type="Proteomes" id="UP000029738"/>
    </source>
</evidence>
<dbReference type="Proteomes" id="UP000029738">
    <property type="component" value="Unassembled WGS sequence"/>
</dbReference>
<dbReference type="SUPFAM" id="SSF48371">
    <property type="entry name" value="ARM repeat"/>
    <property type="match status" value="1"/>
</dbReference>
<keyword evidence="4" id="KW-0456">Lyase</keyword>
<dbReference type="EMBL" id="JHEG04000001">
    <property type="protein sequence ID" value="KAF3887725.1"/>
    <property type="molecule type" value="Genomic_DNA"/>
</dbReference>
<reference evidence="5" key="2">
    <citation type="submission" date="2019-11" db="EMBL/GenBank/DDBJ databases">
        <title>Improved Assembly of Tolypothrix boutellei genome.</title>
        <authorList>
            <person name="Sarangi A.N."/>
            <person name="Mukherjee M."/>
            <person name="Ghosh S."/>
            <person name="Singh D."/>
            <person name="Das A."/>
            <person name="Kant S."/>
            <person name="Prusty A."/>
            <person name="Tripathy S."/>
        </authorList>
    </citation>
    <scope>NUCLEOTIDE SEQUENCE</scope>
    <source>
        <strain evidence="5">VB521301</strain>
    </source>
</reference>
<dbReference type="AlphaFoldDB" id="A0A8S9T5Q2"/>
<keyword evidence="2" id="KW-0042">Antenna complex</keyword>
<name>A0A8S9T5Q2_9CYAN</name>
<dbReference type="Gene3D" id="1.25.10.10">
    <property type="entry name" value="Leucine-rich Repeat Variant"/>
    <property type="match status" value="1"/>
</dbReference>
<gene>
    <name evidence="5" type="ORF">DA73_0400021175</name>
</gene>
<comment type="caution">
    <text evidence="5">The sequence shown here is derived from an EMBL/GenBank/DDBJ whole genome shotgun (WGS) entry which is preliminary data.</text>
</comment>
<evidence type="ECO:0000256" key="2">
    <source>
        <dbReference type="ARBA" id="ARBA00022549"/>
    </source>
</evidence>
<evidence type="ECO:0000256" key="1">
    <source>
        <dbReference type="ARBA" id="ARBA00009299"/>
    </source>
</evidence>
<comment type="similarity">
    <text evidence="1">Belongs to the CpcE/RpcE/PecE family.</text>
</comment>
<proteinExistence type="inferred from homology"/>
<evidence type="ECO:0000256" key="3">
    <source>
        <dbReference type="ARBA" id="ARBA00022738"/>
    </source>
</evidence>
<evidence type="ECO:0000256" key="4">
    <source>
        <dbReference type="ARBA" id="ARBA00023239"/>
    </source>
</evidence>
<organism evidence="5 6">
    <name type="scientific">Tolypothrix bouteillei VB521301</name>
    <dbReference type="NCBI Taxonomy" id="1479485"/>
    <lineage>
        <taxon>Bacteria</taxon>
        <taxon>Bacillati</taxon>
        <taxon>Cyanobacteriota</taxon>
        <taxon>Cyanophyceae</taxon>
        <taxon>Nostocales</taxon>
        <taxon>Tolypothrichaceae</taxon>
        <taxon>Tolypothrix</taxon>
    </lineage>
</organism>
<evidence type="ECO:0000313" key="5">
    <source>
        <dbReference type="EMBL" id="KAF3887725.1"/>
    </source>
</evidence>
<dbReference type="RefSeq" id="WP_038083028.1">
    <property type="nucleotide sequence ID" value="NZ_JHEG04000001.1"/>
</dbReference>
<dbReference type="InterPro" id="IPR011989">
    <property type="entry name" value="ARM-like"/>
</dbReference>
<sequence>MIASNILHYLDYLHDVDYLAAIVNSVSDTELSNIINKLLQSGDNEIVSSTCLFIQDLLLFGSRHPNCQKFVKGYPESSIVKTLEQLLFSPNHFIRQRAVYTLGKTCSHSSIAALNQAFSVFRDIDPILLPRLIGEMGWLGTENFWALLDSMMSSQIYMTRWAVIDVLSEFVGDDARVQDELFQCKLRYIEQLRQDSNILIQSEAEYEYQLLKFRSSTYDLPRAERKKKRKDLERQYKPAFFFTSISNAFTNHLCAKGLTQYSIAELEAFILDMTQAFSVS</sequence>
<dbReference type="GO" id="GO:0030089">
    <property type="term" value="C:phycobilisome"/>
    <property type="evidence" value="ECO:0007669"/>
    <property type="project" value="UniProtKB-KW"/>
</dbReference>